<dbReference type="GO" id="GO:0005509">
    <property type="term" value="F:calcium ion binding"/>
    <property type="evidence" value="ECO:0007669"/>
    <property type="project" value="InterPro"/>
</dbReference>
<dbReference type="PROSITE" id="PS50222">
    <property type="entry name" value="EF_HAND_2"/>
    <property type="match status" value="1"/>
</dbReference>
<comment type="caution">
    <text evidence="3">The sequence shown here is derived from an EMBL/GenBank/DDBJ whole genome shotgun (WGS) entry which is preliminary data.</text>
</comment>
<keyword evidence="1" id="KW-0106">Calcium</keyword>
<dbReference type="Pfam" id="PF13405">
    <property type="entry name" value="EF-hand_6"/>
    <property type="match status" value="1"/>
</dbReference>
<keyword evidence="4" id="KW-1185">Reference proteome</keyword>
<evidence type="ECO:0000259" key="2">
    <source>
        <dbReference type="PROSITE" id="PS50222"/>
    </source>
</evidence>
<dbReference type="AlphaFoldDB" id="A0A814H918"/>
<evidence type="ECO:0000256" key="1">
    <source>
        <dbReference type="ARBA" id="ARBA00022837"/>
    </source>
</evidence>
<feature type="domain" description="EF-hand" evidence="2">
    <location>
        <begin position="63"/>
        <end position="98"/>
    </location>
</feature>
<dbReference type="SUPFAM" id="SSF47473">
    <property type="entry name" value="EF-hand"/>
    <property type="match status" value="1"/>
</dbReference>
<dbReference type="InterPro" id="IPR011992">
    <property type="entry name" value="EF-hand-dom_pair"/>
</dbReference>
<dbReference type="PROSITE" id="PS00018">
    <property type="entry name" value="EF_HAND_1"/>
    <property type="match status" value="1"/>
</dbReference>
<dbReference type="SMART" id="SM00054">
    <property type="entry name" value="EFh"/>
    <property type="match status" value="1"/>
</dbReference>
<sequence>MNQVSKTLSILLLMGVLITITIQKPFKIDKSIKYMYPTIDIESSNENILNKEMHIGLGTRSFDQSDKISSIFHIIDKNGDGKISYHELYQFFDDQKRK</sequence>
<reference evidence="3" key="1">
    <citation type="submission" date="2021-02" db="EMBL/GenBank/DDBJ databases">
        <authorList>
            <person name="Nowell W R."/>
        </authorList>
    </citation>
    <scope>NUCLEOTIDE SEQUENCE</scope>
    <source>
        <strain evidence="3">Ploen Becks lab</strain>
    </source>
</reference>
<name>A0A814H918_9BILA</name>
<dbReference type="EMBL" id="CAJNOC010004014">
    <property type="protein sequence ID" value="CAF1006553.1"/>
    <property type="molecule type" value="Genomic_DNA"/>
</dbReference>
<accession>A0A814H918</accession>
<dbReference type="InterPro" id="IPR018247">
    <property type="entry name" value="EF_Hand_1_Ca_BS"/>
</dbReference>
<dbReference type="InterPro" id="IPR002048">
    <property type="entry name" value="EF_hand_dom"/>
</dbReference>
<dbReference type="Gene3D" id="1.10.238.10">
    <property type="entry name" value="EF-hand"/>
    <property type="match status" value="1"/>
</dbReference>
<proteinExistence type="predicted"/>
<organism evidence="3 4">
    <name type="scientific">Brachionus calyciflorus</name>
    <dbReference type="NCBI Taxonomy" id="104777"/>
    <lineage>
        <taxon>Eukaryota</taxon>
        <taxon>Metazoa</taxon>
        <taxon>Spiralia</taxon>
        <taxon>Gnathifera</taxon>
        <taxon>Rotifera</taxon>
        <taxon>Eurotatoria</taxon>
        <taxon>Monogononta</taxon>
        <taxon>Pseudotrocha</taxon>
        <taxon>Ploima</taxon>
        <taxon>Brachionidae</taxon>
        <taxon>Brachionus</taxon>
    </lineage>
</organism>
<evidence type="ECO:0000313" key="4">
    <source>
        <dbReference type="Proteomes" id="UP000663879"/>
    </source>
</evidence>
<gene>
    <name evidence="3" type="ORF">OXX778_LOCUS16678</name>
</gene>
<protein>
    <recommendedName>
        <fullName evidence="2">EF-hand domain-containing protein</fullName>
    </recommendedName>
</protein>
<evidence type="ECO:0000313" key="3">
    <source>
        <dbReference type="EMBL" id="CAF1006553.1"/>
    </source>
</evidence>
<dbReference type="Proteomes" id="UP000663879">
    <property type="component" value="Unassembled WGS sequence"/>
</dbReference>